<comment type="caution">
    <text evidence="1">The sequence shown here is derived from an EMBL/GenBank/DDBJ whole genome shotgun (WGS) entry which is preliminary data.</text>
</comment>
<accession>A0ABU0EPX0</accession>
<sequence>MGRQVLTWIGAQAAASGRRYVRLATARDDRPLRAYYERAGYRHVGDPPHAKWPTSLYERAIESG</sequence>
<keyword evidence="2" id="KW-1185">Reference proteome</keyword>
<organism evidence="1 2">
    <name type="scientific">Amycolatopsis thermophila</name>
    <dbReference type="NCBI Taxonomy" id="206084"/>
    <lineage>
        <taxon>Bacteria</taxon>
        <taxon>Bacillati</taxon>
        <taxon>Actinomycetota</taxon>
        <taxon>Actinomycetes</taxon>
        <taxon>Pseudonocardiales</taxon>
        <taxon>Pseudonocardiaceae</taxon>
        <taxon>Amycolatopsis</taxon>
    </lineage>
</organism>
<proteinExistence type="predicted"/>
<dbReference type="InterPro" id="IPR016181">
    <property type="entry name" value="Acyl_CoA_acyltransferase"/>
</dbReference>
<dbReference type="RefSeq" id="WP_306989593.1">
    <property type="nucleotide sequence ID" value="NZ_JAUSUT010000001.1"/>
</dbReference>
<evidence type="ECO:0008006" key="3">
    <source>
        <dbReference type="Google" id="ProtNLM"/>
    </source>
</evidence>
<evidence type="ECO:0000313" key="2">
    <source>
        <dbReference type="Proteomes" id="UP001229651"/>
    </source>
</evidence>
<dbReference type="Proteomes" id="UP001229651">
    <property type="component" value="Unassembled WGS sequence"/>
</dbReference>
<gene>
    <name evidence="1" type="ORF">FB470_001331</name>
</gene>
<evidence type="ECO:0000313" key="1">
    <source>
        <dbReference type="EMBL" id="MDQ0377337.1"/>
    </source>
</evidence>
<dbReference type="Gene3D" id="3.40.630.30">
    <property type="match status" value="1"/>
</dbReference>
<protein>
    <recommendedName>
        <fullName evidence="3">Acetyltransferase (GNAT) family protein</fullName>
    </recommendedName>
</protein>
<dbReference type="EMBL" id="JAUSUT010000001">
    <property type="protein sequence ID" value="MDQ0377337.1"/>
    <property type="molecule type" value="Genomic_DNA"/>
</dbReference>
<name>A0ABU0EPX0_9PSEU</name>
<dbReference type="SUPFAM" id="SSF55729">
    <property type="entry name" value="Acyl-CoA N-acyltransferases (Nat)"/>
    <property type="match status" value="1"/>
</dbReference>
<reference evidence="1 2" key="1">
    <citation type="submission" date="2023-07" db="EMBL/GenBank/DDBJ databases">
        <title>Sequencing the genomes of 1000 actinobacteria strains.</title>
        <authorList>
            <person name="Klenk H.-P."/>
        </authorList>
    </citation>
    <scope>NUCLEOTIDE SEQUENCE [LARGE SCALE GENOMIC DNA]</scope>
    <source>
        <strain evidence="1 2">DSM 45805</strain>
    </source>
</reference>